<dbReference type="GO" id="GO:0016746">
    <property type="term" value="F:acyltransferase activity"/>
    <property type="evidence" value="ECO:0007669"/>
    <property type="project" value="UniProtKB-KW"/>
</dbReference>
<protein>
    <submittedName>
        <fullName evidence="5">Acyltransferase Pun1-like</fullName>
    </submittedName>
</protein>
<dbReference type="GeneID" id="107759227"/>
<organism evidence="4 5">
    <name type="scientific">Nicotiana tabacum</name>
    <name type="common">Common tobacco</name>
    <dbReference type="NCBI Taxonomy" id="4097"/>
    <lineage>
        <taxon>Eukaryota</taxon>
        <taxon>Viridiplantae</taxon>
        <taxon>Streptophyta</taxon>
        <taxon>Embryophyta</taxon>
        <taxon>Tracheophyta</taxon>
        <taxon>Spermatophyta</taxon>
        <taxon>Magnoliopsida</taxon>
        <taxon>eudicotyledons</taxon>
        <taxon>Gunneridae</taxon>
        <taxon>Pentapetalae</taxon>
        <taxon>asterids</taxon>
        <taxon>lamiids</taxon>
        <taxon>Solanales</taxon>
        <taxon>Solanaceae</taxon>
        <taxon>Nicotianoideae</taxon>
        <taxon>Nicotianeae</taxon>
        <taxon>Nicotiana</taxon>
    </lineage>
</organism>
<dbReference type="RefSeq" id="XP_016432602.2">
    <property type="nucleotide sequence ID" value="XM_016577116.2"/>
</dbReference>
<dbReference type="Proteomes" id="UP000790787">
    <property type="component" value="Chromosome 17"/>
</dbReference>
<evidence type="ECO:0000256" key="2">
    <source>
        <dbReference type="ARBA" id="ARBA00022679"/>
    </source>
</evidence>
<sequence>MVLCLIHLFSPILKNVRAHRKFLFSGSKLGALRAIVAVESGVKNPSRSEVVSAIMFKFVTKAASRINNNSGTFRPSMMLNDVDIRPLVVPPLPQNSIGNLLSVFLLVVTKEDEMKIATLVCNLRKELEAVYKKDPVKQNALILDGENQEEYHHHLVRGRIACLRGVEALVTLEEKQMLALER</sequence>
<accession>A0A1S3WYA3</accession>
<proteinExistence type="inferred from homology"/>
<comment type="similarity">
    <text evidence="1">Belongs to the plant acyltransferase family.</text>
</comment>
<keyword evidence="3" id="KW-0012">Acyltransferase</keyword>
<dbReference type="Gene3D" id="3.30.559.10">
    <property type="entry name" value="Chloramphenicol acetyltransferase-like domain"/>
    <property type="match status" value="1"/>
</dbReference>
<evidence type="ECO:0000313" key="5">
    <source>
        <dbReference type="RefSeq" id="XP_016432602.2"/>
    </source>
</evidence>
<evidence type="ECO:0000256" key="3">
    <source>
        <dbReference type="ARBA" id="ARBA00023315"/>
    </source>
</evidence>
<gene>
    <name evidence="5" type="primary">LOC107759227</name>
</gene>
<dbReference type="KEGG" id="nta:107759227"/>
<name>A0A1S3WYA3_TOBAC</name>
<dbReference type="STRING" id="4097.A0A1S3WYA3"/>
<dbReference type="PANTHER" id="PTHR31623:SF89">
    <property type="entry name" value="ACYLSUGAR ACYLTRANSFERASE 3"/>
    <property type="match status" value="1"/>
</dbReference>
<evidence type="ECO:0000313" key="4">
    <source>
        <dbReference type="Proteomes" id="UP000790787"/>
    </source>
</evidence>
<dbReference type="OrthoDB" id="1932220at2759"/>
<dbReference type="Pfam" id="PF02458">
    <property type="entry name" value="Transferase"/>
    <property type="match status" value="1"/>
</dbReference>
<evidence type="ECO:0000256" key="1">
    <source>
        <dbReference type="ARBA" id="ARBA00009861"/>
    </source>
</evidence>
<keyword evidence="2" id="KW-0808">Transferase</keyword>
<dbReference type="PaxDb" id="4097-A0A1S3WYA3"/>
<dbReference type="PANTHER" id="PTHR31623">
    <property type="entry name" value="F21J9.9"/>
    <property type="match status" value="1"/>
</dbReference>
<dbReference type="InterPro" id="IPR023213">
    <property type="entry name" value="CAT-like_dom_sf"/>
</dbReference>
<dbReference type="AlphaFoldDB" id="A0A1S3WYA3"/>
<keyword evidence="4" id="KW-1185">Reference proteome</keyword>
<reference evidence="4" key="1">
    <citation type="journal article" date="2014" name="Nat. Commun.">
        <title>The tobacco genome sequence and its comparison with those of tomato and potato.</title>
        <authorList>
            <person name="Sierro N."/>
            <person name="Battey J.N."/>
            <person name="Ouadi S."/>
            <person name="Bakaher N."/>
            <person name="Bovet L."/>
            <person name="Willig A."/>
            <person name="Goepfert S."/>
            <person name="Peitsch M.C."/>
            <person name="Ivanov N.V."/>
        </authorList>
    </citation>
    <scope>NUCLEOTIDE SEQUENCE [LARGE SCALE GENOMIC DNA]</scope>
</reference>
<reference evidence="5" key="2">
    <citation type="submission" date="2025-08" db="UniProtKB">
        <authorList>
            <consortium name="RefSeq"/>
        </authorList>
    </citation>
    <scope>IDENTIFICATION</scope>
    <source>
        <tissue evidence="5">Leaf</tissue>
    </source>
</reference>
<dbReference type="RefSeq" id="XP_016432602.1">
    <property type="nucleotide sequence ID" value="XM_016577116.1"/>
</dbReference>